<dbReference type="InterPro" id="IPR014109">
    <property type="entry name" value="Thiol-disulphide_isomerase_rbB"/>
</dbReference>
<dbReference type="RefSeq" id="WP_092879822.1">
    <property type="nucleotide sequence ID" value="NZ_FOVC01000015.1"/>
</dbReference>
<evidence type="ECO:0000313" key="4">
    <source>
        <dbReference type="Proteomes" id="UP000242222"/>
    </source>
</evidence>
<dbReference type="PROSITE" id="PS51352">
    <property type="entry name" value="THIOREDOXIN_2"/>
    <property type="match status" value="1"/>
</dbReference>
<feature type="chain" id="PRO_5017203898" evidence="1">
    <location>
        <begin position="19"/>
        <end position="178"/>
    </location>
</feature>
<dbReference type="InterPro" id="IPR039555">
    <property type="entry name" value="TraF/TrbB"/>
</dbReference>
<gene>
    <name evidence="3" type="ORF">SAMN05216516_11535</name>
</gene>
<feature type="domain" description="Thioredoxin" evidence="2">
    <location>
        <begin position="42"/>
        <end position="169"/>
    </location>
</feature>
<sequence length="178" mass="19742">MRCIPALPFLLLAFTASASVNATTWDDIARLEAHKHTQQSTGVSIATQPAEVLHRLSDGRQVNLRDWKIVLFMSSSCPHCHAFDPVLKAIAKETGFSVFPYTLDGRGDASWPQAVPAPPMVITEFFAQGLPIATPTLFLVNVNNMKTYPLQQGESEREAFIARLDEVLRFAMDQGENR</sequence>
<evidence type="ECO:0000259" key="2">
    <source>
        <dbReference type="PROSITE" id="PS51352"/>
    </source>
</evidence>
<dbReference type="EMBL" id="FOVC01000015">
    <property type="protein sequence ID" value="SFN71388.1"/>
    <property type="molecule type" value="Genomic_DNA"/>
</dbReference>
<dbReference type="AlphaFoldDB" id="A0A1I5B9J1"/>
<dbReference type="SUPFAM" id="SSF52833">
    <property type="entry name" value="Thioredoxin-like"/>
    <property type="match status" value="1"/>
</dbReference>
<name>A0A1I5B9J1_9GAMM</name>
<evidence type="ECO:0000313" key="3">
    <source>
        <dbReference type="EMBL" id="SFN71388.1"/>
    </source>
</evidence>
<keyword evidence="3" id="KW-0413">Isomerase</keyword>
<keyword evidence="4" id="KW-1185">Reference proteome</keyword>
<keyword evidence="1" id="KW-0732">Signal</keyword>
<organism evidence="3 4">
    <name type="scientific">Izhakiella capsodis</name>
    <dbReference type="NCBI Taxonomy" id="1367852"/>
    <lineage>
        <taxon>Bacteria</taxon>
        <taxon>Pseudomonadati</taxon>
        <taxon>Pseudomonadota</taxon>
        <taxon>Gammaproteobacteria</taxon>
        <taxon>Enterobacterales</taxon>
        <taxon>Erwiniaceae</taxon>
        <taxon>Izhakiella</taxon>
    </lineage>
</organism>
<protein>
    <submittedName>
        <fullName evidence="3">Type-F conjugative transfer system pilin assembly thiol-disulfide isomerase TrbB</fullName>
    </submittedName>
</protein>
<dbReference type="STRING" id="1367852.SAMN05216516_11535"/>
<feature type="signal peptide" evidence="1">
    <location>
        <begin position="1"/>
        <end position="18"/>
    </location>
</feature>
<dbReference type="NCBIfam" id="TIGR02738">
    <property type="entry name" value="TrbB"/>
    <property type="match status" value="1"/>
</dbReference>
<dbReference type="Gene3D" id="3.40.30.10">
    <property type="entry name" value="Glutaredoxin"/>
    <property type="match status" value="1"/>
</dbReference>
<dbReference type="NCBIfam" id="NF010288">
    <property type="entry name" value="PRK13728.1"/>
    <property type="match status" value="1"/>
</dbReference>
<evidence type="ECO:0000256" key="1">
    <source>
        <dbReference type="SAM" id="SignalP"/>
    </source>
</evidence>
<dbReference type="Pfam" id="PF13728">
    <property type="entry name" value="TraF"/>
    <property type="match status" value="1"/>
</dbReference>
<reference evidence="4" key="1">
    <citation type="submission" date="2016-10" db="EMBL/GenBank/DDBJ databases">
        <authorList>
            <person name="Varghese N."/>
            <person name="Submissions S."/>
        </authorList>
    </citation>
    <scope>NUCLEOTIDE SEQUENCE [LARGE SCALE GENOMIC DNA]</scope>
    <source>
        <strain evidence="4">N6PO6</strain>
    </source>
</reference>
<dbReference type="GO" id="GO:0016853">
    <property type="term" value="F:isomerase activity"/>
    <property type="evidence" value="ECO:0007669"/>
    <property type="project" value="UniProtKB-KW"/>
</dbReference>
<dbReference type="Proteomes" id="UP000242222">
    <property type="component" value="Unassembled WGS sequence"/>
</dbReference>
<proteinExistence type="predicted"/>
<dbReference type="InterPro" id="IPR013766">
    <property type="entry name" value="Thioredoxin_domain"/>
</dbReference>
<dbReference type="InterPro" id="IPR036249">
    <property type="entry name" value="Thioredoxin-like_sf"/>
</dbReference>
<dbReference type="CDD" id="cd01659">
    <property type="entry name" value="TRX_superfamily"/>
    <property type="match status" value="1"/>
</dbReference>
<dbReference type="OrthoDB" id="5559625at2"/>
<accession>A0A1I5B9J1</accession>